<feature type="transmembrane region" description="Helical" evidence="6">
    <location>
        <begin position="21"/>
        <end position="44"/>
    </location>
</feature>
<feature type="transmembrane region" description="Helical" evidence="6">
    <location>
        <begin position="181"/>
        <end position="205"/>
    </location>
</feature>
<feature type="transmembrane region" description="Helical" evidence="6">
    <location>
        <begin position="448"/>
        <end position="467"/>
    </location>
</feature>
<reference evidence="8" key="3">
    <citation type="submission" date="2025-08" db="UniProtKB">
        <authorList>
            <consortium name="Ensembl"/>
        </authorList>
    </citation>
    <scope>IDENTIFICATION</scope>
</reference>
<feature type="transmembrane region" description="Helical" evidence="6">
    <location>
        <begin position="126"/>
        <end position="146"/>
    </location>
</feature>
<evidence type="ECO:0000313" key="9">
    <source>
        <dbReference type="Proteomes" id="UP000008144"/>
    </source>
</evidence>
<dbReference type="FunCoup" id="F6Z2G5">
    <property type="interactions" value="1"/>
</dbReference>
<keyword evidence="9" id="KW-1185">Reference proteome</keyword>
<dbReference type="InterPro" id="IPR036259">
    <property type="entry name" value="MFS_trans_sf"/>
</dbReference>
<name>F6Z2G5_CIOIN</name>
<dbReference type="PANTHER" id="PTHR23506">
    <property type="entry name" value="GH10249P"/>
    <property type="match status" value="1"/>
</dbReference>
<evidence type="ECO:0000256" key="3">
    <source>
        <dbReference type="ARBA" id="ARBA00022692"/>
    </source>
</evidence>
<dbReference type="AlphaFoldDB" id="F6Z2G5"/>
<dbReference type="PANTHER" id="PTHR23506:SF23">
    <property type="entry name" value="GH10249P"/>
    <property type="match status" value="1"/>
</dbReference>
<feature type="transmembrane region" description="Helical" evidence="6">
    <location>
        <begin position="414"/>
        <end position="436"/>
    </location>
</feature>
<evidence type="ECO:0000313" key="8">
    <source>
        <dbReference type="Ensembl" id="ENSCINP00000010499.3"/>
    </source>
</evidence>
<dbReference type="Pfam" id="PF07690">
    <property type="entry name" value="MFS_1"/>
    <property type="match status" value="1"/>
</dbReference>
<sequence length="488" mass="53122">YSMGCLSCSENIEPCHKSKTIVIAIVYVSLLIDSMLLTAVVPVLPEYFSQMHLNFTTGKTETILTGSQTHQPLLTKHEDTENTVEGSSTNKRSGETTFPTTTQVFLNYTTPCSHLPEEKYLAKEPIYIGILFASKPIVQTVTNLAVGPITDRIGFDVPMLVGYLIMTSSALLFAFGQEYGVLLLARAIQGVGSACAATAGMAWLADRYSDNTERGRAIGIALGGLALGVLTGPTFASIIYQLAGKEWVFIILAILSLILVALQLTTRKMKVFRKPLEESGTPIYTLLKDPYILVVAISIAVGNSVIGIVEAGQPIWMIKTMCPTKWELGVAFLPISISYLITINLVAQFGHKVARWIFCLAGFYCCTIGAIAYPFVRIVPEIIGPGIVLGTGVGFVDSLLPVMAFLVDTRHKPVYGSVYAIADISFCMAFILGPLISGGVITLGGFKWLMWGMAIVLFAYAPVVCLLRKVLFKDEETMLIYTHNKKIK</sequence>
<dbReference type="InParanoid" id="F6Z2G5"/>
<evidence type="ECO:0000256" key="1">
    <source>
        <dbReference type="ARBA" id="ARBA00004141"/>
    </source>
</evidence>
<dbReference type="CDD" id="cd17384">
    <property type="entry name" value="MFS_SLC18A1_2_VAT1_2"/>
    <property type="match status" value="1"/>
</dbReference>
<dbReference type="EMBL" id="EAAA01001987">
    <property type="status" value="NOT_ANNOTATED_CDS"/>
    <property type="molecule type" value="Genomic_DNA"/>
</dbReference>
<reference evidence="8" key="2">
    <citation type="journal article" date="2008" name="Genome Biol.">
        <title>Improved genome assembly and evidence-based global gene model set for the chordate Ciona intestinalis: new insight into intron and operon populations.</title>
        <authorList>
            <person name="Satou Y."/>
            <person name="Mineta K."/>
            <person name="Ogasawara M."/>
            <person name="Sasakura Y."/>
            <person name="Shoguchi E."/>
            <person name="Ueno K."/>
            <person name="Yamada L."/>
            <person name="Matsumoto J."/>
            <person name="Wasserscheid J."/>
            <person name="Dewar K."/>
            <person name="Wiley G.B."/>
            <person name="Macmil S.L."/>
            <person name="Roe B.A."/>
            <person name="Zeller R.W."/>
            <person name="Hastings K.E."/>
            <person name="Lemaire P."/>
            <person name="Lindquist E."/>
            <person name="Endo T."/>
            <person name="Hotta K."/>
            <person name="Inaba K."/>
        </authorList>
    </citation>
    <scope>NUCLEOTIDE SEQUENCE [LARGE SCALE GENOMIC DNA]</scope>
    <source>
        <strain evidence="8">wild type</strain>
    </source>
</reference>
<keyword evidence="2" id="KW-0813">Transport</keyword>
<dbReference type="Gene3D" id="1.20.1250.20">
    <property type="entry name" value="MFS general substrate transporter like domains"/>
    <property type="match status" value="1"/>
</dbReference>
<dbReference type="InterPro" id="IPR020846">
    <property type="entry name" value="MFS_dom"/>
</dbReference>
<feature type="transmembrane region" description="Helical" evidence="6">
    <location>
        <begin position="217"/>
        <end position="241"/>
    </location>
</feature>
<evidence type="ECO:0000256" key="4">
    <source>
        <dbReference type="ARBA" id="ARBA00022989"/>
    </source>
</evidence>
<dbReference type="GO" id="GO:0005335">
    <property type="term" value="F:serotonin:sodium:chloride symporter activity"/>
    <property type="evidence" value="ECO:0000318"/>
    <property type="project" value="GO_Central"/>
</dbReference>
<keyword evidence="3 6" id="KW-0812">Transmembrane</keyword>
<evidence type="ECO:0000256" key="5">
    <source>
        <dbReference type="ARBA" id="ARBA00023136"/>
    </source>
</evidence>
<dbReference type="Ensembl" id="ENSCINT00000010499.3">
    <property type="protein sequence ID" value="ENSCINP00000010499.3"/>
    <property type="gene ID" value="ENSCING00000005090.3"/>
</dbReference>
<evidence type="ECO:0000259" key="7">
    <source>
        <dbReference type="PROSITE" id="PS50850"/>
    </source>
</evidence>
<reference evidence="8" key="4">
    <citation type="submission" date="2025-09" db="UniProtKB">
        <authorList>
            <consortium name="Ensembl"/>
        </authorList>
    </citation>
    <scope>IDENTIFICATION</scope>
</reference>
<organism evidence="8 9">
    <name type="scientific">Ciona intestinalis</name>
    <name type="common">Transparent sea squirt</name>
    <name type="synonym">Ascidia intestinalis</name>
    <dbReference type="NCBI Taxonomy" id="7719"/>
    <lineage>
        <taxon>Eukaryota</taxon>
        <taxon>Metazoa</taxon>
        <taxon>Chordata</taxon>
        <taxon>Tunicata</taxon>
        <taxon>Ascidiacea</taxon>
        <taxon>Phlebobranchia</taxon>
        <taxon>Cionidae</taxon>
        <taxon>Ciona</taxon>
    </lineage>
</organism>
<feature type="transmembrane region" description="Helical" evidence="6">
    <location>
        <begin position="329"/>
        <end position="347"/>
    </location>
</feature>
<dbReference type="OMA" id="IVAPLWG"/>
<dbReference type="HOGENOM" id="CLU_001265_10_9_1"/>
<dbReference type="SUPFAM" id="SSF103473">
    <property type="entry name" value="MFS general substrate transporter"/>
    <property type="match status" value="1"/>
</dbReference>
<comment type="subcellular location">
    <subcellularLocation>
        <location evidence="1">Membrane</location>
        <topology evidence="1">Multi-pass membrane protein</topology>
    </subcellularLocation>
</comment>
<feature type="transmembrane region" description="Helical" evidence="6">
    <location>
        <begin position="382"/>
        <end position="407"/>
    </location>
</feature>
<feature type="transmembrane region" description="Helical" evidence="6">
    <location>
        <begin position="354"/>
        <end position="376"/>
    </location>
</feature>
<protein>
    <recommendedName>
        <fullName evidence="7">Major facilitator superfamily (MFS) profile domain-containing protein</fullName>
    </recommendedName>
</protein>
<feature type="transmembrane region" description="Helical" evidence="6">
    <location>
        <begin position="291"/>
        <end position="309"/>
    </location>
</feature>
<feature type="domain" description="Major facilitator superfamily (MFS) profile" evidence="7">
    <location>
        <begin position="22"/>
        <end position="477"/>
    </location>
</feature>
<dbReference type="Proteomes" id="UP000008144">
    <property type="component" value="Chromosome 4"/>
</dbReference>
<dbReference type="PROSITE" id="PS50850">
    <property type="entry name" value="MFS"/>
    <property type="match status" value="1"/>
</dbReference>
<feature type="transmembrane region" description="Helical" evidence="6">
    <location>
        <begin position="153"/>
        <end position="175"/>
    </location>
</feature>
<dbReference type="STRING" id="7719.ENSCINP00000010499"/>
<proteinExistence type="predicted"/>
<dbReference type="GO" id="GO:0015842">
    <property type="term" value="P:aminergic neurotransmitter loading into synaptic vesicle"/>
    <property type="evidence" value="ECO:0000318"/>
    <property type="project" value="GO_Central"/>
</dbReference>
<dbReference type="GO" id="GO:0030672">
    <property type="term" value="C:synaptic vesicle membrane"/>
    <property type="evidence" value="ECO:0000318"/>
    <property type="project" value="GO_Central"/>
</dbReference>
<feature type="transmembrane region" description="Helical" evidence="6">
    <location>
        <begin position="247"/>
        <end position="265"/>
    </location>
</feature>
<dbReference type="GO" id="GO:0043195">
    <property type="term" value="C:terminal bouton"/>
    <property type="evidence" value="ECO:0000318"/>
    <property type="project" value="GO_Central"/>
</dbReference>
<dbReference type="InterPro" id="IPR050930">
    <property type="entry name" value="MFS_Vesicular_Transporter"/>
</dbReference>
<evidence type="ECO:0000256" key="2">
    <source>
        <dbReference type="ARBA" id="ARBA00022448"/>
    </source>
</evidence>
<keyword evidence="4 6" id="KW-1133">Transmembrane helix</keyword>
<accession>F6Z2G5</accession>
<reference evidence="9" key="1">
    <citation type="journal article" date="2002" name="Science">
        <title>The draft genome of Ciona intestinalis: insights into chordate and vertebrate origins.</title>
        <authorList>
            <person name="Dehal P."/>
            <person name="Satou Y."/>
            <person name="Campbell R.K."/>
            <person name="Chapman J."/>
            <person name="Degnan B."/>
            <person name="De Tomaso A."/>
            <person name="Davidson B."/>
            <person name="Di Gregorio A."/>
            <person name="Gelpke M."/>
            <person name="Goodstein D.M."/>
            <person name="Harafuji N."/>
            <person name="Hastings K.E."/>
            <person name="Ho I."/>
            <person name="Hotta K."/>
            <person name="Huang W."/>
            <person name="Kawashima T."/>
            <person name="Lemaire P."/>
            <person name="Martinez D."/>
            <person name="Meinertzhagen I.A."/>
            <person name="Necula S."/>
            <person name="Nonaka M."/>
            <person name="Putnam N."/>
            <person name="Rash S."/>
            <person name="Saiga H."/>
            <person name="Satake M."/>
            <person name="Terry A."/>
            <person name="Yamada L."/>
            <person name="Wang H.G."/>
            <person name="Awazu S."/>
            <person name="Azumi K."/>
            <person name="Boore J."/>
            <person name="Branno M."/>
            <person name="Chin-Bow S."/>
            <person name="DeSantis R."/>
            <person name="Doyle S."/>
            <person name="Francino P."/>
            <person name="Keys D.N."/>
            <person name="Haga S."/>
            <person name="Hayashi H."/>
            <person name="Hino K."/>
            <person name="Imai K.S."/>
            <person name="Inaba K."/>
            <person name="Kano S."/>
            <person name="Kobayashi K."/>
            <person name="Kobayashi M."/>
            <person name="Lee B.I."/>
            <person name="Makabe K.W."/>
            <person name="Manohar C."/>
            <person name="Matassi G."/>
            <person name="Medina M."/>
            <person name="Mochizuki Y."/>
            <person name="Mount S."/>
            <person name="Morishita T."/>
            <person name="Miura S."/>
            <person name="Nakayama A."/>
            <person name="Nishizaka S."/>
            <person name="Nomoto H."/>
            <person name="Ohta F."/>
            <person name="Oishi K."/>
            <person name="Rigoutsos I."/>
            <person name="Sano M."/>
            <person name="Sasaki A."/>
            <person name="Sasakura Y."/>
            <person name="Shoguchi E."/>
            <person name="Shin-i T."/>
            <person name="Spagnuolo A."/>
            <person name="Stainier D."/>
            <person name="Suzuki M.M."/>
            <person name="Tassy O."/>
            <person name="Takatori N."/>
            <person name="Tokuoka M."/>
            <person name="Yagi K."/>
            <person name="Yoshizaki F."/>
            <person name="Wada S."/>
            <person name="Zhang C."/>
            <person name="Hyatt P.D."/>
            <person name="Larimer F."/>
            <person name="Detter C."/>
            <person name="Doggett N."/>
            <person name="Glavina T."/>
            <person name="Hawkins T."/>
            <person name="Richardson P."/>
            <person name="Lucas S."/>
            <person name="Kohara Y."/>
            <person name="Levine M."/>
            <person name="Satoh N."/>
            <person name="Rokhsar D.S."/>
        </authorList>
    </citation>
    <scope>NUCLEOTIDE SEQUENCE [LARGE SCALE GENOMIC DNA]</scope>
</reference>
<dbReference type="InterPro" id="IPR011701">
    <property type="entry name" value="MFS"/>
</dbReference>
<dbReference type="GeneTree" id="ENSGT00940000168447"/>
<keyword evidence="5 6" id="KW-0472">Membrane</keyword>
<evidence type="ECO:0000256" key="6">
    <source>
        <dbReference type="SAM" id="Phobius"/>
    </source>
</evidence>